<feature type="region of interest" description="Disordered" evidence="1">
    <location>
        <begin position="202"/>
        <end position="273"/>
    </location>
</feature>
<reference evidence="2 3" key="1">
    <citation type="submission" date="2019-07" db="EMBL/GenBank/DDBJ databases">
        <title>Draft genome sequences of 15 bacterial species constituting the stable defined intestinal microbiota of the GM15 gnotobiotic mouse model.</title>
        <authorList>
            <person name="Elie C."/>
            <person name="Mathieu A."/>
            <person name="Saliou A."/>
            <person name="Darnaud M."/>
            <person name="Leulier F."/>
            <person name="Tamellini A."/>
        </authorList>
    </citation>
    <scope>NUCLEOTIDE SEQUENCE [LARGE SCALE GENOMIC DNA]</scope>
    <source>
        <strain evidence="3">ASF 502</strain>
    </source>
</reference>
<name>A0A9X5H9X2_9FIRM</name>
<feature type="compositionally biased region" description="Polar residues" evidence="1">
    <location>
        <begin position="211"/>
        <end position="223"/>
    </location>
</feature>
<dbReference type="AlphaFoldDB" id="A0A9X5H9X2"/>
<dbReference type="Pfam" id="PF12687">
    <property type="entry name" value="DUF3801"/>
    <property type="match status" value="1"/>
</dbReference>
<gene>
    <name evidence="2" type="ORF">FMM80_26685</name>
</gene>
<comment type="caution">
    <text evidence="2">The sequence shown here is derived from an EMBL/GenBank/DDBJ whole genome shotgun (WGS) entry which is preliminary data.</text>
</comment>
<dbReference type="RefSeq" id="WP_004081966.1">
    <property type="nucleotide sequence ID" value="NZ_VIRB01000149.1"/>
</dbReference>
<feature type="compositionally biased region" description="Basic and acidic residues" evidence="1">
    <location>
        <begin position="227"/>
        <end position="248"/>
    </location>
</feature>
<evidence type="ECO:0000313" key="3">
    <source>
        <dbReference type="Proteomes" id="UP000474104"/>
    </source>
</evidence>
<dbReference type="OrthoDB" id="9783524at2"/>
<evidence type="ECO:0000313" key="2">
    <source>
        <dbReference type="EMBL" id="NDO72041.1"/>
    </source>
</evidence>
<accession>A0A9X5H9X2</accession>
<sequence length="273" mass="31069">MNFGGEAADQVVRYSLEGIDHGLRLSGTMAKNLAVFLAAVTRNNQRSYGKISMSRMLRENRPLKFFTIPSNRIHEFAKEGKKRGLPYVVIRDRKNPKLCELMVFADDAAKVNRVMDQMNLDYLKSENGEAVQETVRETEEIRPVGTHQEPENASRPEQDSTVRMETVEMPEGEIQFELSDLEEDFNVSELPGMDEAEIGNFTQAREGKSLSAPSSRSRDISTGQGEGNKKPSVRKELNEIKKEKEAERKRSRKDRSRGNYRGTKKRKGKEKGR</sequence>
<protein>
    <submittedName>
        <fullName evidence="2">PcfB family protein</fullName>
    </submittedName>
</protein>
<dbReference type="InterPro" id="IPR024234">
    <property type="entry name" value="DUF3801"/>
</dbReference>
<dbReference type="EMBL" id="VIRB01000149">
    <property type="protein sequence ID" value="NDO72041.1"/>
    <property type="molecule type" value="Genomic_DNA"/>
</dbReference>
<feature type="region of interest" description="Disordered" evidence="1">
    <location>
        <begin position="136"/>
        <end position="163"/>
    </location>
</feature>
<dbReference type="Proteomes" id="UP000474104">
    <property type="component" value="Unassembled WGS sequence"/>
</dbReference>
<proteinExistence type="predicted"/>
<organism evidence="2 3">
    <name type="scientific">Schaedlerella arabinosiphila</name>
    <dbReference type="NCBI Taxonomy" id="2044587"/>
    <lineage>
        <taxon>Bacteria</taxon>
        <taxon>Bacillati</taxon>
        <taxon>Bacillota</taxon>
        <taxon>Clostridia</taxon>
        <taxon>Lachnospirales</taxon>
        <taxon>Lachnospiraceae</taxon>
        <taxon>Schaedlerella</taxon>
    </lineage>
</organism>
<evidence type="ECO:0000256" key="1">
    <source>
        <dbReference type="SAM" id="MobiDB-lite"/>
    </source>
</evidence>
<feature type="compositionally biased region" description="Basic residues" evidence="1">
    <location>
        <begin position="262"/>
        <end position="273"/>
    </location>
</feature>